<dbReference type="AlphaFoldDB" id="A0A067MFD8"/>
<feature type="transmembrane region" description="Helical" evidence="2">
    <location>
        <begin position="215"/>
        <end position="236"/>
    </location>
</feature>
<dbReference type="InParanoid" id="A0A067MFD8"/>
<evidence type="ECO:0000256" key="1">
    <source>
        <dbReference type="SAM" id="MobiDB-lite"/>
    </source>
</evidence>
<evidence type="ECO:0000313" key="4">
    <source>
        <dbReference type="EMBL" id="KDQ13380.1"/>
    </source>
</evidence>
<feature type="signal peptide" evidence="3">
    <location>
        <begin position="1"/>
        <end position="22"/>
    </location>
</feature>
<feature type="region of interest" description="Disordered" evidence="1">
    <location>
        <begin position="313"/>
        <end position="355"/>
    </location>
</feature>
<dbReference type="HOGENOM" id="CLU_053888_2_0_1"/>
<feature type="compositionally biased region" description="Basic residues" evidence="1">
    <location>
        <begin position="341"/>
        <end position="355"/>
    </location>
</feature>
<keyword evidence="2" id="KW-0472">Membrane</keyword>
<feature type="chain" id="PRO_5001644634" evidence="3">
    <location>
        <begin position="23"/>
        <end position="355"/>
    </location>
</feature>
<accession>A0A067MFD8</accession>
<proteinExistence type="predicted"/>
<feature type="region of interest" description="Disordered" evidence="1">
    <location>
        <begin position="163"/>
        <end position="204"/>
    </location>
</feature>
<reference evidence="5" key="1">
    <citation type="journal article" date="2014" name="Proc. Natl. Acad. Sci. U.S.A.">
        <title>Extensive sampling of basidiomycete genomes demonstrates inadequacy of the white-rot/brown-rot paradigm for wood decay fungi.</title>
        <authorList>
            <person name="Riley R."/>
            <person name="Salamov A.A."/>
            <person name="Brown D.W."/>
            <person name="Nagy L.G."/>
            <person name="Floudas D."/>
            <person name="Held B.W."/>
            <person name="Levasseur A."/>
            <person name="Lombard V."/>
            <person name="Morin E."/>
            <person name="Otillar R."/>
            <person name="Lindquist E.A."/>
            <person name="Sun H."/>
            <person name="LaButti K.M."/>
            <person name="Schmutz J."/>
            <person name="Jabbour D."/>
            <person name="Luo H."/>
            <person name="Baker S.E."/>
            <person name="Pisabarro A.G."/>
            <person name="Walton J.D."/>
            <person name="Blanchette R.A."/>
            <person name="Henrissat B."/>
            <person name="Martin F."/>
            <person name="Cullen D."/>
            <person name="Hibbett D.S."/>
            <person name="Grigoriev I.V."/>
        </authorList>
    </citation>
    <scope>NUCLEOTIDE SEQUENCE [LARGE SCALE GENOMIC DNA]</scope>
    <source>
        <strain evidence="5">FD-172 SS1</strain>
    </source>
</reference>
<dbReference type="Proteomes" id="UP000027195">
    <property type="component" value="Unassembled WGS sequence"/>
</dbReference>
<feature type="compositionally biased region" description="Low complexity" evidence="1">
    <location>
        <begin position="165"/>
        <end position="185"/>
    </location>
</feature>
<organism evidence="4 5">
    <name type="scientific">Botryobasidium botryosum (strain FD-172 SS1)</name>
    <dbReference type="NCBI Taxonomy" id="930990"/>
    <lineage>
        <taxon>Eukaryota</taxon>
        <taxon>Fungi</taxon>
        <taxon>Dikarya</taxon>
        <taxon>Basidiomycota</taxon>
        <taxon>Agaricomycotina</taxon>
        <taxon>Agaricomycetes</taxon>
        <taxon>Cantharellales</taxon>
        <taxon>Botryobasidiaceae</taxon>
        <taxon>Botryobasidium</taxon>
    </lineage>
</organism>
<feature type="compositionally biased region" description="Pro residues" evidence="1">
    <location>
        <begin position="317"/>
        <end position="328"/>
    </location>
</feature>
<evidence type="ECO:0000256" key="2">
    <source>
        <dbReference type="SAM" id="Phobius"/>
    </source>
</evidence>
<dbReference type="EMBL" id="KL198044">
    <property type="protein sequence ID" value="KDQ13380.1"/>
    <property type="molecule type" value="Genomic_DNA"/>
</dbReference>
<keyword evidence="5" id="KW-1185">Reference proteome</keyword>
<keyword evidence="2" id="KW-0812">Transmembrane</keyword>
<name>A0A067MFD8_BOTB1</name>
<protein>
    <submittedName>
        <fullName evidence="4">Uncharacterized protein</fullName>
    </submittedName>
</protein>
<gene>
    <name evidence="4" type="ORF">BOTBODRAFT_188630</name>
</gene>
<evidence type="ECO:0000313" key="5">
    <source>
        <dbReference type="Proteomes" id="UP000027195"/>
    </source>
</evidence>
<keyword evidence="2" id="KW-1133">Transmembrane helix</keyword>
<dbReference type="STRING" id="930990.A0A067MFD8"/>
<sequence length="355" mass="37512">MRLGDAPFLFLSVMLNALFSRADFVGSSSVKCGDASNGWSENARGQTPCLVYADLYSACANKTINVPELSKSDPNATYPAPSDDLGCLCNTVVYDLISACALCQSKAVISWPQWAAKCEPNSTLVGRFPQPTPDLTEIPNFAYWDPTGEGIFNFTAAQSYIPQNTTGTSTSSGPGPSASASPDSGNGTDTSSRHGHGGHGRNTVEKSTSLGAIKIVGGVLGGVLGLVLILLLICAYRRYQQSRKQADCAVSTANHESTSAGFPIVSPLEGPSAAPTIRPDLLYAGNLPVISRIYDPADPSTFPPNPTDSYTNFILRPTPPPSYEPPPSRDSAVTAPEMAHVRRGTISKRRQSLPA</sequence>
<evidence type="ECO:0000256" key="3">
    <source>
        <dbReference type="SAM" id="SignalP"/>
    </source>
</evidence>
<dbReference type="OrthoDB" id="2576311at2759"/>
<keyword evidence="3" id="KW-0732">Signal</keyword>